<dbReference type="Proteomes" id="UP000503440">
    <property type="component" value="Plasmid pB18-1"/>
</dbReference>
<protein>
    <submittedName>
        <fullName evidence="1">Uncharacterized protein</fullName>
    </submittedName>
</protein>
<evidence type="ECO:0000313" key="2">
    <source>
        <dbReference type="Proteomes" id="UP000503440"/>
    </source>
</evidence>
<reference evidence="1 2" key="1">
    <citation type="submission" date="2019-09" db="EMBL/GenBank/DDBJ databases">
        <title>Non-baumannii Acinetobacter spp. carrying blaNDM-1 isolated in China.</title>
        <authorList>
            <person name="Cui C."/>
            <person name="Chen C."/>
            <person name="Sun J."/>
            <person name="Liu Y."/>
        </authorList>
    </citation>
    <scope>NUCLEOTIDE SEQUENCE [LARGE SCALE GENOMIC DNA]</scope>
    <source>
        <strain evidence="1 2">B18</strain>
        <plasmid evidence="2">pb18-1</plasmid>
    </source>
</reference>
<sequence length="230" mass="26246">MFQPYRIALTMRTPIVPGKFPLHLDSLFYWFLSEFIDNDDEILDILDTVLEKQDDTYLCSAMYFQDKPKYIRCGVTSKSDTMIDNLMDMQAWTNDKVMGETKMASVHAIATKTAFFNATCDKEKAEALLKKIHGVGRLTNTGFGEIASISFVQLKRDQSVISDGRLMRVVKDIGLTPDQIKRVDGYKDYGRYSPPYHTQSKSSVIIPKRLIYTLPFNNVKKKGNKKGFGK</sequence>
<evidence type="ECO:0000313" key="1">
    <source>
        <dbReference type="EMBL" id="QIC71708.1"/>
    </source>
</evidence>
<dbReference type="AlphaFoldDB" id="A0A6C0Y6C3"/>
<dbReference type="EMBL" id="CP044456">
    <property type="protein sequence ID" value="QIC71708.1"/>
    <property type="molecule type" value="Genomic_DNA"/>
</dbReference>
<dbReference type="RefSeq" id="WP_163146366.1">
    <property type="nucleotide sequence ID" value="NZ_CP044456.1"/>
</dbReference>
<proteinExistence type="predicted"/>
<keyword evidence="1" id="KW-0614">Plasmid</keyword>
<name>A0A6C0Y6C3_9GAMM</name>
<organism evidence="1 2">
    <name type="scientific">Acinetobacter indicus</name>
    <dbReference type="NCBI Taxonomy" id="756892"/>
    <lineage>
        <taxon>Bacteria</taxon>
        <taxon>Pseudomonadati</taxon>
        <taxon>Pseudomonadota</taxon>
        <taxon>Gammaproteobacteria</taxon>
        <taxon>Moraxellales</taxon>
        <taxon>Moraxellaceae</taxon>
        <taxon>Acinetobacter</taxon>
    </lineage>
</organism>
<accession>A0A6C0Y6C3</accession>
<geneLocation type="plasmid" evidence="2">
    <name>pb18-1</name>
</geneLocation>
<gene>
    <name evidence="1" type="ORF">FSC09_15035</name>
</gene>